<keyword evidence="7 11" id="KW-0520">NAD</keyword>
<sequence length="299" mass="33132">MARFLAGAIAGLLGGVSSGSVWSTMQQSEHLAASCAKAPVNTFTSDEYKPFKLISSRYESHDTRRFYFALDSADDSFYMPVASCIIAKYTDADGKDVARPYTPISSNSTKGHFELLVKKYPKGKMGNHLFAMQPGDELLIKGPFEKFAYKPNMWKHMGMIAGGTGIAPMYQVIRAVLENPKDKTNISLIYASNQRRDILLANELIEMQKIYNNFNMYLTLLEVPHRWLGGIGYVNSAMVTTFMPKPGEKNTKILVCGPPPMMQAISGDKLFEPGKPPQQGPVGGLLETLGYKEGQVFKY</sequence>
<dbReference type="InterPro" id="IPR001433">
    <property type="entry name" value="OxRdtase_FAD/NAD-bd"/>
</dbReference>
<dbReference type="EC" id="1.6.2.2" evidence="11"/>
<dbReference type="Pfam" id="PF00970">
    <property type="entry name" value="FAD_binding_6"/>
    <property type="match status" value="1"/>
</dbReference>
<protein>
    <recommendedName>
        <fullName evidence="11">NADH-cytochrome b5 reductase</fullName>
        <ecNumber evidence="11">1.6.2.2</ecNumber>
    </recommendedName>
</protein>
<organism evidence="14">
    <name type="scientific">Leishmania guyanensis</name>
    <dbReference type="NCBI Taxonomy" id="5670"/>
    <lineage>
        <taxon>Eukaryota</taxon>
        <taxon>Discoba</taxon>
        <taxon>Euglenozoa</taxon>
        <taxon>Kinetoplastea</taxon>
        <taxon>Metakinetoplastina</taxon>
        <taxon>Trypanosomatida</taxon>
        <taxon>Trypanosomatidae</taxon>
        <taxon>Leishmaniinae</taxon>
        <taxon>Leishmania</taxon>
        <taxon>Leishmania guyanensis species complex</taxon>
    </lineage>
</organism>
<keyword evidence="6 11" id="KW-0560">Oxidoreductase</keyword>
<dbReference type="PROSITE" id="PS51384">
    <property type="entry name" value="FAD_FR"/>
    <property type="match status" value="1"/>
</dbReference>
<evidence type="ECO:0000256" key="6">
    <source>
        <dbReference type="ARBA" id="ARBA00023002"/>
    </source>
</evidence>
<comment type="catalytic activity">
    <reaction evidence="9 11">
        <text>2 Fe(III)-[cytochrome b5] + NADH = 2 Fe(II)-[cytochrome b5] + NAD(+) + H(+)</text>
        <dbReference type="Rhea" id="RHEA:46680"/>
        <dbReference type="Rhea" id="RHEA-COMP:10438"/>
        <dbReference type="Rhea" id="RHEA-COMP:10439"/>
        <dbReference type="ChEBI" id="CHEBI:15378"/>
        <dbReference type="ChEBI" id="CHEBI:29033"/>
        <dbReference type="ChEBI" id="CHEBI:29034"/>
        <dbReference type="ChEBI" id="CHEBI:57540"/>
        <dbReference type="ChEBI" id="CHEBI:57945"/>
        <dbReference type="EC" id="1.6.2.2"/>
    </reaction>
</comment>
<evidence type="ECO:0000259" key="13">
    <source>
        <dbReference type="PROSITE" id="PS51384"/>
    </source>
</evidence>
<dbReference type="SUPFAM" id="SSF63380">
    <property type="entry name" value="Riboflavin synthase domain-like"/>
    <property type="match status" value="1"/>
</dbReference>
<dbReference type="FunFam" id="2.40.30.10:FF:000032">
    <property type="entry name" value="NADH-cytochrome b5 reductase"/>
    <property type="match status" value="1"/>
</dbReference>
<keyword evidence="4 10" id="KW-0285">Flavoprotein</keyword>
<feature type="binding site" evidence="10">
    <location>
        <position position="116"/>
    </location>
    <ligand>
        <name>FAD</name>
        <dbReference type="ChEBI" id="CHEBI:57692"/>
    </ligand>
</feature>
<evidence type="ECO:0000256" key="12">
    <source>
        <dbReference type="SAM" id="SignalP"/>
    </source>
</evidence>
<feature type="signal peptide" evidence="12">
    <location>
        <begin position="1"/>
        <end position="18"/>
    </location>
</feature>
<feature type="binding site" evidence="10">
    <location>
        <position position="118"/>
    </location>
    <ligand>
        <name>FAD</name>
        <dbReference type="ChEBI" id="CHEBI:57692"/>
    </ligand>
</feature>
<dbReference type="PRINTS" id="PR00371">
    <property type="entry name" value="FPNCR"/>
</dbReference>
<dbReference type="InterPro" id="IPR039261">
    <property type="entry name" value="FNR_nucleotide-bd"/>
</dbReference>
<dbReference type="GO" id="GO:0090524">
    <property type="term" value="F:cytochrome-b5 reductase activity, acting on NADH"/>
    <property type="evidence" value="ECO:0007669"/>
    <property type="project" value="UniProtKB-EC"/>
</dbReference>
<dbReference type="EMBL" id="CALQ01000429">
    <property type="protein sequence ID" value="CCM13998.1"/>
    <property type="molecule type" value="Genomic_DNA"/>
</dbReference>
<evidence type="ECO:0000256" key="2">
    <source>
        <dbReference type="ARBA" id="ARBA00004173"/>
    </source>
</evidence>
<evidence type="ECO:0000256" key="5">
    <source>
        <dbReference type="ARBA" id="ARBA00022827"/>
    </source>
</evidence>
<dbReference type="InterPro" id="IPR017927">
    <property type="entry name" value="FAD-bd_FR_type"/>
</dbReference>
<evidence type="ECO:0000256" key="4">
    <source>
        <dbReference type="ARBA" id="ARBA00022630"/>
    </source>
</evidence>
<feature type="binding site" evidence="10">
    <location>
        <position position="125"/>
    </location>
    <ligand>
        <name>FAD</name>
        <dbReference type="ChEBI" id="CHEBI:57692"/>
    </ligand>
</feature>
<dbReference type="GO" id="GO:0005739">
    <property type="term" value="C:mitochondrion"/>
    <property type="evidence" value="ECO:0007669"/>
    <property type="project" value="UniProtKB-SubCell"/>
</dbReference>
<dbReference type="InterPro" id="IPR001834">
    <property type="entry name" value="CBR-like"/>
</dbReference>
<comment type="subcellular location">
    <subcellularLocation>
        <location evidence="2">Mitochondrion</location>
    </subcellularLocation>
</comment>
<evidence type="ECO:0000256" key="8">
    <source>
        <dbReference type="ARBA" id="ARBA00023128"/>
    </source>
</evidence>
<dbReference type="InterPro" id="IPR017938">
    <property type="entry name" value="Riboflavin_synthase-like_b-brl"/>
</dbReference>
<dbReference type="PANTHER" id="PTHR19370">
    <property type="entry name" value="NADH-CYTOCHROME B5 REDUCTASE"/>
    <property type="match status" value="1"/>
</dbReference>
<feature type="binding site" evidence="10">
    <location>
        <position position="100"/>
    </location>
    <ligand>
        <name>FAD</name>
        <dbReference type="ChEBI" id="CHEBI:57692"/>
    </ligand>
</feature>
<evidence type="ECO:0000256" key="3">
    <source>
        <dbReference type="ARBA" id="ARBA00006105"/>
    </source>
</evidence>
<evidence type="ECO:0000256" key="7">
    <source>
        <dbReference type="ARBA" id="ARBA00023027"/>
    </source>
</evidence>
<evidence type="ECO:0000313" key="14">
    <source>
        <dbReference type="EMBL" id="CCM13998.1"/>
    </source>
</evidence>
<gene>
    <name evidence="14" type="primary">LgM4147LRVhigh.15.00510.00040</name>
    <name evidence="14" type="ORF">BN36_1515060</name>
</gene>
<dbReference type="SUPFAM" id="SSF52343">
    <property type="entry name" value="Ferredoxin reductase-like, C-terminal NADP-linked domain"/>
    <property type="match status" value="1"/>
</dbReference>
<feature type="chain" id="PRO_5009113742" description="NADH-cytochrome b5 reductase" evidence="12">
    <location>
        <begin position="19"/>
        <end position="299"/>
    </location>
</feature>
<evidence type="ECO:0000256" key="11">
    <source>
        <dbReference type="RuleBase" id="RU361226"/>
    </source>
</evidence>
<dbReference type="Gene3D" id="3.40.50.80">
    <property type="entry name" value="Nucleotide-binding domain of ferredoxin-NADP reductase (FNR) module"/>
    <property type="match status" value="1"/>
</dbReference>
<dbReference type="InterPro" id="IPR001709">
    <property type="entry name" value="Flavoprot_Pyr_Nucl_cyt_Rdtase"/>
</dbReference>
<feature type="domain" description="FAD-binding FR-type" evidence="13">
    <location>
        <begin position="46"/>
        <end position="150"/>
    </location>
</feature>
<proteinExistence type="inferred from homology"/>
<feature type="binding site" evidence="10">
    <location>
        <position position="99"/>
    </location>
    <ligand>
        <name>FAD</name>
        <dbReference type="ChEBI" id="CHEBI:57692"/>
    </ligand>
</feature>
<accession>A0A1E1IRY8</accession>
<keyword evidence="12" id="KW-0732">Signal</keyword>
<comment type="cofactor">
    <cofactor evidence="1 10 11">
        <name>FAD</name>
        <dbReference type="ChEBI" id="CHEBI:57692"/>
    </cofactor>
</comment>
<evidence type="ECO:0000256" key="10">
    <source>
        <dbReference type="PIRSR" id="PIRSR601834-1"/>
    </source>
</evidence>
<dbReference type="Gene3D" id="2.40.30.10">
    <property type="entry name" value="Translation factors"/>
    <property type="match status" value="1"/>
</dbReference>
<dbReference type="InterPro" id="IPR008333">
    <property type="entry name" value="Cbr1-like_FAD-bd_dom"/>
</dbReference>
<dbReference type="AlphaFoldDB" id="A0A1E1IRY8"/>
<dbReference type="PANTHER" id="PTHR19370:SF171">
    <property type="entry name" value="NADH-CYTOCHROME B5 REDUCTASE 2"/>
    <property type="match status" value="1"/>
</dbReference>
<keyword evidence="5 10" id="KW-0274">FAD</keyword>
<evidence type="ECO:0000256" key="1">
    <source>
        <dbReference type="ARBA" id="ARBA00001974"/>
    </source>
</evidence>
<feature type="binding site" evidence="10">
    <location>
        <position position="101"/>
    </location>
    <ligand>
        <name>FAD</name>
        <dbReference type="ChEBI" id="CHEBI:57692"/>
    </ligand>
</feature>
<dbReference type="FunFam" id="3.40.50.80:FF:000009">
    <property type="entry name" value="NADH-cytochrome b5 reductase"/>
    <property type="match status" value="1"/>
</dbReference>
<keyword evidence="8" id="KW-0496">Mitochondrion</keyword>
<feature type="binding site" evidence="10">
    <location>
        <position position="124"/>
    </location>
    <ligand>
        <name>FAD</name>
        <dbReference type="ChEBI" id="CHEBI:57692"/>
    </ligand>
</feature>
<name>A0A1E1IRY8_LEIGU</name>
<dbReference type="CDD" id="cd06183">
    <property type="entry name" value="cyt_b5_reduct_like"/>
    <property type="match status" value="1"/>
</dbReference>
<reference evidence="14" key="1">
    <citation type="submission" date="2012-08" db="EMBL/GenBank/DDBJ databases">
        <title>Comparative genomics of metastatic and non-metastatic Leishmania guyanensis provides insights into polygenic factors involved in Leishmania RNA virus infection.</title>
        <authorList>
            <person name="Smith D."/>
            <person name="Hertz-Fowler C."/>
            <person name="Martin R."/>
            <person name="Dickens N."/>
            <person name="Fasel N."/>
            <person name="Falquet L."/>
            <person name="Beverley S."/>
            <person name="Zangger H."/>
            <person name="Calderon-Copete S."/>
            <person name="Mottram J."/>
            <person name="Xenarios I."/>
        </authorList>
    </citation>
    <scope>NUCLEOTIDE SEQUENCE</scope>
    <source>
        <strain evidence="14">MHOM/BR/75/M4147/SSU:IR2SAT-LUC</strain>
    </source>
</reference>
<dbReference type="PRINTS" id="PR00406">
    <property type="entry name" value="CYTB5RDTASE"/>
</dbReference>
<dbReference type="Pfam" id="PF00175">
    <property type="entry name" value="NAD_binding_1"/>
    <property type="match status" value="1"/>
</dbReference>
<evidence type="ECO:0000256" key="9">
    <source>
        <dbReference type="ARBA" id="ARBA00047682"/>
    </source>
</evidence>
<comment type="similarity">
    <text evidence="3 11">Belongs to the flavoprotein pyridine nucleotide cytochrome reductase family.</text>
</comment>